<evidence type="ECO:0000256" key="6">
    <source>
        <dbReference type="SAM" id="SignalP"/>
    </source>
</evidence>
<evidence type="ECO:0000259" key="7">
    <source>
        <dbReference type="Pfam" id="PF07980"/>
    </source>
</evidence>
<dbReference type="STRING" id="551991.SAMN05192529_1287"/>
<keyword evidence="3 6" id="KW-0732">Signal</keyword>
<evidence type="ECO:0000313" key="9">
    <source>
        <dbReference type="Proteomes" id="UP000199041"/>
    </source>
</evidence>
<dbReference type="AlphaFoldDB" id="A0A1H4C6C2"/>
<feature type="domain" description="RagB/SusD" evidence="7">
    <location>
        <begin position="299"/>
        <end position="589"/>
    </location>
</feature>
<gene>
    <name evidence="8" type="ORF">SAMN05192529_1287</name>
</gene>
<evidence type="ECO:0000256" key="3">
    <source>
        <dbReference type="ARBA" id="ARBA00022729"/>
    </source>
</evidence>
<name>A0A1H4C6C2_9BACT</name>
<feature type="signal peptide" evidence="6">
    <location>
        <begin position="1"/>
        <end position="19"/>
    </location>
</feature>
<evidence type="ECO:0000256" key="1">
    <source>
        <dbReference type="ARBA" id="ARBA00004442"/>
    </source>
</evidence>
<protein>
    <submittedName>
        <fullName evidence="8">Starch-binding associating with outer membrane</fullName>
    </submittedName>
</protein>
<evidence type="ECO:0000256" key="2">
    <source>
        <dbReference type="ARBA" id="ARBA00006275"/>
    </source>
</evidence>
<dbReference type="GO" id="GO:0009279">
    <property type="term" value="C:cell outer membrane"/>
    <property type="evidence" value="ECO:0007669"/>
    <property type="project" value="UniProtKB-SubCell"/>
</dbReference>
<evidence type="ECO:0000256" key="4">
    <source>
        <dbReference type="ARBA" id="ARBA00023136"/>
    </source>
</evidence>
<organism evidence="8 9">
    <name type="scientific">Arachidicoccus rhizosphaerae</name>
    <dbReference type="NCBI Taxonomy" id="551991"/>
    <lineage>
        <taxon>Bacteria</taxon>
        <taxon>Pseudomonadati</taxon>
        <taxon>Bacteroidota</taxon>
        <taxon>Chitinophagia</taxon>
        <taxon>Chitinophagales</taxon>
        <taxon>Chitinophagaceae</taxon>
        <taxon>Arachidicoccus</taxon>
    </lineage>
</organism>
<comment type="similarity">
    <text evidence="2">Belongs to the SusD family.</text>
</comment>
<accession>A0A1H4C6C2</accession>
<dbReference type="Pfam" id="PF07980">
    <property type="entry name" value="SusD_RagB"/>
    <property type="match status" value="1"/>
</dbReference>
<proteinExistence type="inferred from homology"/>
<dbReference type="Gene3D" id="1.25.40.390">
    <property type="match status" value="1"/>
</dbReference>
<dbReference type="InterPro" id="IPR012944">
    <property type="entry name" value="SusD_RagB_dom"/>
</dbReference>
<dbReference type="EMBL" id="FNQY01000028">
    <property type="protein sequence ID" value="SEA55909.1"/>
    <property type="molecule type" value="Genomic_DNA"/>
</dbReference>
<reference evidence="8 9" key="1">
    <citation type="submission" date="2016-10" db="EMBL/GenBank/DDBJ databases">
        <authorList>
            <person name="de Groot N.N."/>
        </authorList>
    </citation>
    <scope>NUCLEOTIDE SEQUENCE [LARGE SCALE GENOMIC DNA]</scope>
    <source>
        <strain evidence="8 9">Vu-144</strain>
    </source>
</reference>
<dbReference type="Proteomes" id="UP000199041">
    <property type="component" value="Unassembled WGS sequence"/>
</dbReference>
<dbReference type="SUPFAM" id="SSF48452">
    <property type="entry name" value="TPR-like"/>
    <property type="match status" value="1"/>
</dbReference>
<evidence type="ECO:0000256" key="5">
    <source>
        <dbReference type="ARBA" id="ARBA00023237"/>
    </source>
</evidence>
<keyword evidence="5" id="KW-0998">Cell outer membrane</keyword>
<evidence type="ECO:0000313" key="8">
    <source>
        <dbReference type="EMBL" id="SEA55909.1"/>
    </source>
</evidence>
<comment type="subcellular location">
    <subcellularLocation>
        <location evidence="1">Cell outer membrane</location>
    </subcellularLocation>
</comment>
<keyword evidence="4" id="KW-0472">Membrane</keyword>
<dbReference type="InterPro" id="IPR011990">
    <property type="entry name" value="TPR-like_helical_dom_sf"/>
</dbReference>
<feature type="chain" id="PRO_5011765366" evidence="6">
    <location>
        <begin position="20"/>
        <end position="591"/>
    </location>
</feature>
<sequence length="591" mass="66466">MMKSKIFIYLSFLSLLVLGVSCTKQLDQTAVSTATKDAVFSSEDGLKLYSLSFYNMLPGISDVFRTDCSLSDFGATSSVPDYIREGAYSSREGSGWSWTDLRNVNYFIQNNTDPSVSEEIRNNYMGLARFFRAYFYFQKLLRFGDVPWYNKPLDVSDTALLYKGRDSRTVIMDSIIADLDYAAANMTEMSDGTRSQITKTVVWGFKSRVCLFAGTFRKYQTSYNLQSTADTYLKMAAAAADSVIQSGVYSLNTAGDQPYRSLFISEAPISSEIMLADVSSVALAKYNDGNWYFTSATYGSRFSFTRTFINTYLMQDGTPFTDVAGHDTMVFASEVKNRDLRLKQTIRMGDYQRTSGGTKIPGPPVFSYTYTGYMPIKWTLDDMYYDGGSLNTNSVSLMRYAEILLNYAEAKAELGTLTDADWKLTVGALRARAGITGGIDSKPTVVDPYMKKTYFSDITDPSIMEIRRERGTELCLEGFRMEDLIRWKHGELLELPWNGFYVPALNTPLDLNGDGILDVAFYTTAPSSKVSGVTYIDVSKQPQTLSGGSKGELHWLDNISRKWHDYQYLYPIPYADLQVNPNLVQNPGWEE</sequence>
<keyword evidence="9" id="KW-1185">Reference proteome</keyword>
<dbReference type="PROSITE" id="PS51257">
    <property type="entry name" value="PROKAR_LIPOPROTEIN"/>
    <property type="match status" value="1"/>
</dbReference>